<dbReference type="InterPro" id="IPR025878">
    <property type="entry name" value="Acyl-CoA_dh-like_C_dom"/>
</dbReference>
<keyword evidence="2 5" id="KW-0560">Oxidoreductase</keyword>
<name>A0A655AG42_MYCTX</name>
<keyword evidence="3" id="KW-0732">Signal</keyword>
<feature type="signal peptide" evidence="3">
    <location>
        <begin position="1"/>
        <end position="25"/>
    </location>
</feature>
<evidence type="ECO:0000259" key="4">
    <source>
        <dbReference type="Pfam" id="PF12806"/>
    </source>
</evidence>
<gene>
    <name evidence="5" type="primary">fadE15</name>
    <name evidence="5" type="ORF">ERS027661_04024</name>
</gene>
<evidence type="ECO:0000313" key="5">
    <source>
        <dbReference type="EMBL" id="CKT17601.1"/>
    </source>
</evidence>
<dbReference type="PANTHER" id="PTHR42803:SF1">
    <property type="entry name" value="BROAD-SPECIFICITY LINEAR ACYL-COA DEHYDROGENASE FADE5"/>
    <property type="match status" value="1"/>
</dbReference>
<dbReference type="AlphaFoldDB" id="A0A655AG42"/>
<dbReference type="EMBL" id="CNFU01001210">
    <property type="protein sequence ID" value="CKT17601.1"/>
    <property type="molecule type" value="Genomic_DNA"/>
</dbReference>
<evidence type="ECO:0000256" key="2">
    <source>
        <dbReference type="ARBA" id="ARBA00023002"/>
    </source>
</evidence>
<dbReference type="GO" id="GO:0016491">
    <property type="term" value="F:oxidoreductase activity"/>
    <property type="evidence" value="ECO:0007669"/>
    <property type="project" value="UniProtKB-KW"/>
</dbReference>
<dbReference type="EC" id="1.3.99.-" evidence="5"/>
<comment type="cofactor">
    <cofactor evidence="1">
        <name>FAD</name>
        <dbReference type="ChEBI" id="CHEBI:57692"/>
    </cofactor>
</comment>
<evidence type="ECO:0000256" key="3">
    <source>
        <dbReference type="SAM" id="SignalP"/>
    </source>
</evidence>
<feature type="domain" description="Acetyl-CoA dehydrogenase-like C-terminal" evidence="4">
    <location>
        <begin position="2"/>
        <end position="74"/>
    </location>
</feature>
<protein>
    <submittedName>
        <fullName evidence="5">Acyl-CoA dehydrogenase</fullName>
        <ecNumber evidence="5">1.3.99.-</ecNumber>
    </submittedName>
</protein>
<reference evidence="5 6" key="1">
    <citation type="submission" date="2015-03" db="EMBL/GenBank/DDBJ databases">
        <authorList>
            <consortium name="Pathogen Informatics"/>
        </authorList>
    </citation>
    <scope>NUCLEOTIDE SEQUENCE [LARGE SCALE GENOMIC DNA]</scope>
    <source>
        <strain evidence="5 6">Bir 187</strain>
    </source>
</reference>
<feature type="chain" id="PRO_5024844235" evidence="3">
    <location>
        <begin position="26"/>
        <end position="79"/>
    </location>
</feature>
<proteinExistence type="predicted"/>
<evidence type="ECO:0000313" key="6">
    <source>
        <dbReference type="Proteomes" id="UP000049023"/>
    </source>
</evidence>
<evidence type="ECO:0000256" key="1">
    <source>
        <dbReference type="ARBA" id="ARBA00001974"/>
    </source>
</evidence>
<organism evidence="5 6">
    <name type="scientific">Mycobacterium tuberculosis</name>
    <dbReference type="NCBI Taxonomy" id="1773"/>
    <lineage>
        <taxon>Bacteria</taxon>
        <taxon>Bacillati</taxon>
        <taxon>Actinomycetota</taxon>
        <taxon>Actinomycetes</taxon>
        <taxon>Mycobacteriales</taxon>
        <taxon>Mycobacteriaceae</taxon>
        <taxon>Mycobacterium</taxon>
        <taxon>Mycobacterium tuberculosis complex</taxon>
    </lineage>
</organism>
<accession>A0A655AG42</accession>
<dbReference type="Proteomes" id="UP000049023">
    <property type="component" value="Unassembled WGS sequence"/>
</dbReference>
<sequence>MRYLLAVGDLLIGWRLLVLAGVAHAALADGPSQNDEAFYRGKIAVAAFFAKNMLPKLTGVRSVIENIDDDIMRVPEDAF</sequence>
<dbReference type="PANTHER" id="PTHR42803">
    <property type="entry name" value="ACYL-COA DEHYDROGENASE"/>
    <property type="match status" value="1"/>
</dbReference>
<dbReference type="GO" id="GO:0005886">
    <property type="term" value="C:plasma membrane"/>
    <property type="evidence" value="ECO:0007669"/>
    <property type="project" value="TreeGrafter"/>
</dbReference>
<dbReference type="Pfam" id="PF12806">
    <property type="entry name" value="Acyl-CoA_dh_C"/>
    <property type="match status" value="1"/>
</dbReference>
<dbReference type="InterPro" id="IPR052166">
    <property type="entry name" value="Diverse_Acyl-CoA_DH"/>
</dbReference>